<dbReference type="PANTHER" id="PTHR47074:SF11">
    <property type="entry name" value="REVERSE TRANSCRIPTASE-LIKE PROTEIN"/>
    <property type="match status" value="1"/>
</dbReference>
<proteinExistence type="predicted"/>
<sequence length="172" mass="19667">MKYWQWRRICAGRVPESIGYAVEIITQVFSMLVTLNDREKDIKKEDGEWCHSALEEPHVSVIASAVPEVWRAPCIGIWKVNFDGAVFLEKRAMGVGLIVRNLEGGFYAIMSKLIRIRGNNAQHVEIQAAWEVVKFARGTRFWKVVFEGDAEAIIRDIHNSLEQHSSLRAYHG</sequence>
<dbReference type="PANTHER" id="PTHR47074">
    <property type="entry name" value="BNAC02G40300D PROTEIN"/>
    <property type="match status" value="1"/>
</dbReference>
<name>A0A5P1FDG9_ASPOF</name>
<dbReference type="Gramene" id="ONK74651">
    <property type="protein sequence ID" value="ONK74651"/>
    <property type="gene ID" value="A4U43_C03F8730"/>
</dbReference>
<dbReference type="Pfam" id="PF13456">
    <property type="entry name" value="RVT_3"/>
    <property type="match status" value="1"/>
</dbReference>
<evidence type="ECO:0000313" key="3">
    <source>
        <dbReference type="Proteomes" id="UP000243459"/>
    </source>
</evidence>
<evidence type="ECO:0000259" key="1">
    <source>
        <dbReference type="Pfam" id="PF13456"/>
    </source>
</evidence>
<dbReference type="InterPro" id="IPR052929">
    <property type="entry name" value="RNase_H-like_EbsB-rel"/>
</dbReference>
<keyword evidence="3" id="KW-1185">Reference proteome</keyword>
<protein>
    <recommendedName>
        <fullName evidence="1">RNase H type-1 domain-containing protein</fullName>
    </recommendedName>
</protein>
<dbReference type="Proteomes" id="UP000243459">
    <property type="component" value="Chromosome 3"/>
</dbReference>
<dbReference type="GO" id="GO:0003676">
    <property type="term" value="F:nucleic acid binding"/>
    <property type="evidence" value="ECO:0007669"/>
    <property type="project" value="InterPro"/>
</dbReference>
<dbReference type="AlphaFoldDB" id="A0A5P1FDG9"/>
<dbReference type="InterPro" id="IPR036397">
    <property type="entry name" value="RNaseH_sf"/>
</dbReference>
<dbReference type="InterPro" id="IPR002156">
    <property type="entry name" value="RNaseH_domain"/>
</dbReference>
<dbReference type="InterPro" id="IPR012337">
    <property type="entry name" value="RNaseH-like_sf"/>
</dbReference>
<evidence type="ECO:0000313" key="2">
    <source>
        <dbReference type="EMBL" id="ONK74651.1"/>
    </source>
</evidence>
<dbReference type="SUPFAM" id="SSF53098">
    <property type="entry name" value="Ribonuclease H-like"/>
    <property type="match status" value="1"/>
</dbReference>
<reference evidence="3" key="1">
    <citation type="journal article" date="2017" name="Nat. Commun.">
        <title>The asparagus genome sheds light on the origin and evolution of a young Y chromosome.</title>
        <authorList>
            <person name="Harkess A."/>
            <person name="Zhou J."/>
            <person name="Xu C."/>
            <person name="Bowers J.E."/>
            <person name="Van der Hulst R."/>
            <person name="Ayyampalayam S."/>
            <person name="Mercati F."/>
            <person name="Riccardi P."/>
            <person name="McKain M.R."/>
            <person name="Kakrana A."/>
            <person name="Tang H."/>
            <person name="Ray J."/>
            <person name="Groenendijk J."/>
            <person name="Arikit S."/>
            <person name="Mathioni S.M."/>
            <person name="Nakano M."/>
            <person name="Shan H."/>
            <person name="Telgmann-Rauber A."/>
            <person name="Kanno A."/>
            <person name="Yue Z."/>
            <person name="Chen H."/>
            <person name="Li W."/>
            <person name="Chen Y."/>
            <person name="Xu X."/>
            <person name="Zhang Y."/>
            <person name="Luo S."/>
            <person name="Chen H."/>
            <person name="Gao J."/>
            <person name="Mao Z."/>
            <person name="Pires J.C."/>
            <person name="Luo M."/>
            <person name="Kudrna D."/>
            <person name="Wing R.A."/>
            <person name="Meyers B.C."/>
            <person name="Yi K."/>
            <person name="Kong H."/>
            <person name="Lavrijsen P."/>
            <person name="Sunseri F."/>
            <person name="Falavigna A."/>
            <person name="Ye Y."/>
            <person name="Leebens-Mack J.H."/>
            <person name="Chen G."/>
        </authorList>
    </citation>
    <scope>NUCLEOTIDE SEQUENCE [LARGE SCALE GENOMIC DNA]</scope>
    <source>
        <strain evidence="3">cv. DH0086</strain>
    </source>
</reference>
<dbReference type="EMBL" id="CM007383">
    <property type="protein sequence ID" value="ONK74651.1"/>
    <property type="molecule type" value="Genomic_DNA"/>
</dbReference>
<dbReference type="Gene3D" id="3.30.420.10">
    <property type="entry name" value="Ribonuclease H-like superfamily/Ribonuclease H"/>
    <property type="match status" value="1"/>
</dbReference>
<feature type="domain" description="RNase H type-1" evidence="1">
    <location>
        <begin position="81"/>
        <end position="171"/>
    </location>
</feature>
<gene>
    <name evidence="2" type="ORF">A4U43_C03F8730</name>
</gene>
<accession>A0A5P1FDG9</accession>
<dbReference type="GO" id="GO:0004523">
    <property type="term" value="F:RNA-DNA hybrid ribonuclease activity"/>
    <property type="evidence" value="ECO:0007669"/>
    <property type="project" value="InterPro"/>
</dbReference>
<organism evidence="2 3">
    <name type="scientific">Asparagus officinalis</name>
    <name type="common">Garden asparagus</name>
    <dbReference type="NCBI Taxonomy" id="4686"/>
    <lineage>
        <taxon>Eukaryota</taxon>
        <taxon>Viridiplantae</taxon>
        <taxon>Streptophyta</taxon>
        <taxon>Embryophyta</taxon>
        <taxon>Tracheophyta</taxon>
        <taxon>Spermatophyta</taxon>
        <taxon>Magnoliopsida</taxon>
        <taxon>Liliopsida</taxon>
        <taxon>Asparagales</taxon>
        <taxon>Asparagaceae</taxon>
        <taxon>Asparagoideae</taxon>
        <taxon>Asparagus</taxon>
    </lineage>
</organism>